<name>A0A6J7WRK1_9CAUD</name>
<accession>A0A6J7WRK1</accession>
<protein>
    <submittedName>
        <fullName evidence="1">Uncharacterized protein</fullName>
    </submittedName>
</protein>
<proteinExistence type="predicted"/>
<organism evidence="1">
    <name type="scientific">uncultured Caudovirales phage</name>
    <dbReference type="NCBI Taxonomy" id="2100421"/>
    <lineage>
        <taxon>Viruses</taxon>
        <taxon>Duplodnaviria</taxon>
        <taxon>Heunggongvirae</taxon>
        <taxon>Uroviricota</taxon>
        <taxon>Caudoviricetes</taxon>
        <taxon>Peduoviridae</taxon>
        <taxon>Maltschvirus</taxon>
        <taxon>Maltschvirus maltsch</taxon>
    </lineage>
</organism>
<gene>
    <name evidence="1" type="ORF">UFOVP235_46</name>
</gene>
<reference evidence="1" key="1">
    <citation type="submission" date="2020-05" db="EMBL/GenBank/DDBJ databases">
        <authorList>
            <person name="Chiriac C."/>
            <person name="Salcher M."/>
            <person name="Ghai R."/>
            <person name="Kavagutti S V."/>
        </authorList>
    </citation>
    <scope>NUCLEOTIDE SEQUENCE</scope>
</reference>
<dbReference type="Pfam" id="PF24608">
    <property type="entry name" value="PDDEXK_15"/>
    <property type="match status" value="1"/>
</dbReference>
<evidence type="ECO:0000313" key="1">
    <source>
        <dbReference type="EMBL" id="CAB5220357.1"/>
    </source>
</evidence>
<sequence>MNKGIRAKGAVFEREVAAYFNDHLGLEARRTSVTTGFISGGNYDLSGLPDLAPECKRVERLDFRGAMSQAIRNARGTSMPVVITRRNREPLPDGLAVLRIGDFQKLYRAYLLQEGLLKQDDVHPPAT</sequence>
<dbReference type="InterPro" id="IPR056931">
    <property type="entry name" value="D14-like"/>
</dbReference>
<dbReference type="EMBL" id="LR798282">
    <property type="protein sequence ID" value="CAB5220357.1"/>
    <property type="molecule type" value="Genomic_DNA"/>
</dbReference>